<organism evidence="2 3">
    <name type="scientific">Orchesella dallaii</name>
    <dbReference type="NCBI Taxonomy" id="48710"/>
    <lineage>
        <taxon>Eukaryota</taxon>
        <taxon>Metazoa</taxon>
        <taxon>Ecdysozoa</taxon>
        <taxon>Arthropoda</taxon>
        <taxon>Hexapoda</taxon>
        <taxon>Collembola</taxon>
        <taxon>Entomobryomorpha</taxon>
        <taxon>Entomobryoidea</taxon>
        <taxon>Orchesellidae</taxon>
        <taxon>Orchesellinae</taxon>
        <taxon>Orchesella</taxon>
    </lineage>
</organism>
<sequence length="612" mass="70667">MDLSYALFPGAHSGETKVIKKLSAFFNFSESGLELGSDNELATLTAESTGHGVNNEKYSDHSINFFVLYPVSVNETIYAILQTAKGQYEAVTFYIISQGYDDWISNFLKLTDSEEYPGLIAKFVFLITLCEFDTRFQNTNSMDFIRVSLGLLCFLCEQNDRMQWVSFASTQIPLPHVVETLNLKYNQQGFGHPAFVNAVFSLRAPDDCEHKAYFTTQPLCTDWNILLDIVFDKTNLSRKPGEGVFGTEIPTGPPRLQICAYCSSPPDNAFTTLAIQMVLVAYRYEKFYYCEKKTSFSTVKWSFFFEPLDEYTWFLLFASAACTALVNFNYQTGLSLFKWILQQRSEHIDSFRNRAVASCAFIVLVISYWYTSIITMNVVAPLPPYEFSTSKELFEAGYRLIIKNNLAINTIKLNYKRDFAKKGIEFKKEYFDVYENVETSWGFFPMKKDLKRMVEMKGITMLPEKYTKVVFNKRKLGRTQNTGFNCHDVNEIIRTSRNHIWLQSLLANRVYSVMHYVFSSGIHNFWESVLTKHMIFYSGLHQQNCTENCDSFRKLSFSGPISVAFMVILKYPLILANIVFVLEILNKRFVRRFLRFNSVIILEETYPTATTQ</sequence>
<accession>A0ABP1S3D4</accession>
<gene>
    <name evidence="2" type="ORF">ODALV1_LOCUS29096</name>
</gene>
<feature type="transmembrane region" description="Helical" evidence="1">
    <location>
        <begin position="351"/>
        <end position="370"/>
    </location>
</feature>
<comment type="caution">
    <text evidence="2">The sequence shown here is derived from an EMBL/GenBank/DDBJ whole genome shotgun (WGS) entry which is preliminary data.</text>
</comment>
<dbReference type="EMBL" id="CAXLJM020000148">
    <property type="protein sequence ID" value="CAL8142590.1"/>
    <property type="molecule type" value="Genomic_DNA"/>
</dbReference>
<evidence type="ECO:0000256" key="1">
    <source>
        <dbReference type="SAM" id="Phobius"/>
    </source>
</evidence>
<reference evidence="2 3" key="1">
    <citation type="submission" date="2024-08" db="EMBL/GenBank/DDBJ databases">
        <authorList>
            <person name="Cucini C."/>
            <person name="Frati F."/>
        </authorList>
    </citation>
    <scope>NUCLEOTIDE SEQUENCE [LARGE SCALE GENOMIC DNA]</scope>
</reference>
<feature type="transmembrane region" description="Helical" evidence="1">
    <location>
        <begin position="311"/>
        <end position="330"/>
    </location>
</feature>
<feature type="transmembrane region" description="Helical" evidence="1">
    <location>
        <begin position="563"/>
        <end position="585"/>
    </location>
</feature>
<keyword evidence="3" id="KW-1185">Reference proteome</keyword>
<name>A0ABP1S3D4_9HEXA</name>
<protein>
    <recommendedName>
        <fullName evidence="4">Anoctamin</fullName>
    </recommendedName>
</protein>
<proteinExistence type="predicted"/>
<keyword evidence="1" id="KW-0472">Membrane</keyword>
<evidence type="ECO:0008006" key="4">
    <source>
        <dbReference type="Google" id="ProtNLM"/>
    </source>
</evidence>
<dbReference type="Proteomes" id="UP001642540">
    <property type="component" value="Unassembled WGS sequence"/>
</dbReference>
<keyword evidence="1" id="KW-0812">Transmembrane</keyword>
<keyword evidence="1" id="KW-1133">Transmembrane helix</keyword>
<evidence type="ECO:0000313" key="2">
    <source>
        <dbReference type="EMBL" id="CAL8142590.1"/>
    </source>
</evidence>
<evidence type="ECO:0000313" key="3">
    <source>
        <dbReference type="Proteomes" id="UP001642540"/>
    </source>
</evidence>